<comment type="caution">
    <text evidence="2">The sequence shown here is derived from an EMBL/GenBank/DDBJ whole genome shotgun (WGS) entry which is preliminary data.</text>
</comment>
<reference evidence="2 3" key="1">
    <citation type="journal article" date="2024" name="Genome Biol. Evol.">
        <title>Chromosome-level genome assembly of the viviparous eelpout Zoarces viviparus.</title>
        <authorList>
            <person name="Fuhrmann N."/>
            <person name="Brasseur M.V."/>
            <person name="Bakowski C.E."/>
            <person name="Podsiadlowski L."/>
            <person name="Prost S."/>
            <person name="Krehenwinkel H."/>
            <person name="Mayer C."/>
        </authorList>
    </citation>
    <scope>NUCLEOTIDE SEQUENCE [LARGE SCALE GENOMIC DNA]</scope>
    <source>
        <strain evidence="2">NO-MEL_2022_Ind0_liver</strain>
    </source>
</reference>
<accession>A0AAW1DZG9</accession>
<proteinExistence type="predicted"/>
<gene>
    <name evidence="2" type="ORF">VZT92_026411</name>
</gene>
<evidence type="ECO:0000256" key="1">
    <source>
        <dbReference type="SAM" id="MobiDB-lite"/>
    </source>
</evidence>
<dbReference type="Proteomes" id="UP001488805">
    <property type="component" value="Unassembled WGS sequence"/>
</dbReference>
<keyword evidence="3" id="KW-1185">Reference proteome</keyword>
<dbReference type="AlphaFoldDB" id="A0AAW1DZG9"/>
<organism evidence="2 3">
    <name type="scientific">Zoarces viviparus</name>
    <name type="common">Viviparous eelpout</name>
    <name type="synonym">Blennius viviparus</name>
    <dbReference type="NCBI Taxonomy" id="48416"/>
    <lineage>
        <taxon>Eukaryota</taxon>
        <taxon>Metazoa</taxon>
        <taxon>Chordata</taxon>
        <taxon>Craniata</taxon>
        <taxon>Vertebrata</taxon>
        <taxon>Euteleostomi</taxon>
        <taxon>Actinopterygii</taxon>
        <taxon>Neopterygii</taxon>
        <taxon>Teleostei</taxon>
        <taxon>Neoteleostei</taxon>
        <taxon>Acanthomorphata</taxon>
        <taxon>Eupercaria</taxon>
        <taxon>Perciformes</taxon>
        <taxon>Cottioidei</taxon>
        <taxon>Zoarcales</taxon>
        <taxon>Zoarcidae</taxon>
        <taxon>Zoarcinae</taxon>
        <taxon>Zoarces</taxon>
    </lineage>
</organism>
<evidence type="ECO:0000313" key="2">
    <source>
        <dbReference type="EMBL" id="KAK9515796.1"/>
    </source>
</evidence>
<evidence type="ECO:0000313" key="3">
    <source>
        <dbReference type="Proteomes" id="UP001488805"/>
    </source>
</evidence>
<name>A0AAW1DZG9_ZOAVI</name>
<feature type="compositionally biased region" description="Low complexity" evidence="1">
    <location>
        <begin position="50"/>
        <end position="68"/>
    </location>
</feature>
<dbReference type="EMBL" id="JBCEZU010000586">
    <property type="protein sequence ID" value="KAK9515796.1"/>
    <property type="molecule type" value="Genomic_DNA"/>
</dbReference>
<protein>
    <submittedName>
        <fullName evidence="2">Uncharacterized protein</fullName>
    </submittedName>
</protein>
<sequence>MDAITYCLRSLKRLKPSQNETLWRPAEQSQRKYVMCWRSSRLEGHQENVGAAGEAQSGSSEAAQPPLR</sequence>
<feature type="region of interest" description="Disordered" evidence="1">
    <location>
        <begin position="46"/>
        <end position="68"/>
    </location>
</feature>